<dbReference type="SUPFAM" id="SSF51064">
    <property type="entry name" value="Head domain of nucleotide exchange factor GrpE"/>
    <property type="match status" value="1"/>
</dbReference>
<evidence type="ECO:0000256" key="6">
    <source>
        <dbReference type="SAM" id="MobiDB-lite"/>
    </source>
</evidence>
<dbReference type="SUPFAM" id="SSF58014">
    <property type="entry name" value="Coiled-coil domain of nucleotide exchange factor GrpE"/>
    <property type="match status" value="1"/>
</dbReference>
<keyword evidence="5" id="KW-0175">Coiled coil</keyword>
<dbReference type="GO" id="GO:0042803">
    <property type="term" value="F:protein homodimerization activity"/>
    <property type="evidence" value="ECO:0007669"/>
    <property type="project" value="InterPro"/>
</dbReference>
<evidence type="ECO:0000256" key="3">
    <source>
        <dbReference type="HAMAP-Rule" id="MF_01151"/>
    </source>
</evidence>
<proteinExistence type="inferred from homology"/>
<evidence type="ECO:0000256" key="2">
    <source>
        <dbReference type="ARBA" id="ARBA00023186"/>
    </source>
</evidence>
<dbReference type="Pfam" id="PF01025">
    <property type="entry name" value="GrpE"/>
    <property type="match status" value="1"/>
</dbReference>
<evidence type="ECO:0000313" key="7">
    <source>
        <dbReference type="EMBL" id="CAA9556689.1"/>
    </source>
</evidence>
<dbReference type="InterPro" id="IPR013805">
    <property type="entry name" value="GrpE_CC"/>
</dbReference>
<dbReference type="GO" id="GO:0005737">
    <property type="term" value="C:cytoplasm"/>
    <property type="evidence" value="ECO:0007669"/>
    <property type="project" value="UniProtKB-SubCell"/>
</dbReference>
<keyword evidence="3 7" id="KW-0346">Stress response</keyword>
<keyword evidence="2 3" id="KW-0143">Chaperone</keyword>
<comment type="similarity">
    <text evidence="1 3 4">Belongs to the GrpE family.</text>
</comment>
<evidence type="ECO:0000256" key="5">
    <source>
        <dbReference type="SAM" id="Coils"/>
    </source>
</evidence>
<dbReference type="InterPro" id="IPR009012">
    <property type="entry name" value="GrpE_head"/>
</dbReference>
<comment type="subcellular location">
    <subcellularLocation>
        <location evidence="3">Cytoplasm</location>
    </subcellularLocation>
</comment>
<feature type="coiled-coil region" evidence="5">
    <location>
        <begin position="57"/>
        <end position="87"/>
    </location>
</feature>
<dbReference type="InterPro" id="IPR000740">
    <property type="entry name" value="GrpE"/>
</dbReference>
<dbReference type="AlphaFoldDB" id="A0A6J4UR88"/>
<dbReference type="PANTHER" id="PTHR21237">
    <property type="entry name" value="GRPE PROTEIN"/>
    <property type="match status" value="1"/>
</dbReference>
<protein>
    <recommendedName>
        <fullName evidence="3">Protein GrpE</fullName>
    </recommendedName>
    <alternativeName>
        <fullName evidence="3">HSP-70 cofactor</fullName>
    </alternativeName>
</protein>
<dbReference type="CDD" id="cd00446">
    <property type="entry name" value="GrpE"/>
    <property type="match status" value="1"/>
</dbReference>
<dbReference type="HAMAP" id="MF_01151">
    <property type="entry name" value="GrpE"/>
    <property type="match status" value="1"/>
</dbReference>
<dbReference type="GO" id="GO:0051082">
    <property type="term" value="F:unfolded protein binding"/>
    <property type="evidence" value="ECO:0007669"/>
    <property type="project" value="TreeGrafter"/>
</dbReference>
<gene>
    <name evidence="3" type="primary">grpE</name>
    <name evidence="7" type="ORF">AVDCRST_MAG49-2994</name>
</gene>
<accession>A0A6J4UR88</accession>
<name>A0A6J4UR88_9BACT</name>
<reference evidence="7" key="1">
    <citation type="submission" date="2020-02" db="EMBL/GenBank/DDBJ databases">
        <authorList>
            <person name="Meier V. D."/>
        </authorList>
    </citation>
    <scope>NUCLEOTIDE SEQUENCE</scope>
    <source>
        <strain evidence="7">AVDCRST_MAG49</strain>
    </source>
</reference>
<dbReference type="Gene3D" id="3.90.20.20">
    <property type="match status" value="1"/>
</dbReference>
<sequence>MSDVETKTQGDTPTAGVDGHAAGANGAATGDGVTPIGVDGAPADALAAAVAERDSFLEQLQRERADFANYRRRVEQERAAARQLANRDLLLQVLPVMDDFNRAIAAAPTDEGQQSWVSGTRMVGKKLEGVLERAGVTRVEALGQPFDPALHEAVATDPGSSGTVVVEVYQDGYRLGPNLLRPAMVKTGDAPVA</sequence>
<organism evidence="7">
    <name type="scientific">uncultured Thermomicrobiales bacterium</name>
    <dbReference type="NCBI Taxonomy" id="1645740"/>
    <lineage>
        <taxon>Bacteria</taxon>
        <taxon>Pseudomonadati</taxon>
        <taxon>Thermomicrobiota</taxon>
        <taxon>Thermomicrobia</taxon>
        <taxon>Thermomicrobiales</taxon>
        <taxon>environmental samples</taxon>
    </lineage>
</organism>
<feature type="compositionally biased region" description="Low complexity" evidence="6">
    <location>
        <begin position="15"/>
        <end position="28"/>
    </location>
</feature>
<dbReference type="GO" id="GO:0051087">
    <property type="term" value="F:protein-folding chaperone binding"/>
    <property type="evidence" value="ECO:0007669"/>
    <property type="project" value="InterPro"/>
</dbReference>
<evidence type="ECO:0000256" key="1">
    <source>
        <dbReference type="ARBA" id="ARBA00009054"/>
    </source>
</evidence>
<dbReference type="EMBL" id="CADCWG010000146">
    <property type="protein sequence ID" value="CAA9556689.1"/>
    <property type="molecule type" value="Genomic_DNA"/>
</dbReference>
<keyword evidence="3" id="KW-0963">Cytoplasm</keyword>
<dbReference type="GO" id="GO:0006457">
    <property type="term" value="P:protein folding"/>
    <property type="evidence" value="ECO:0007669"/>
    <property type="project" value="InterPro"/>
</dbReference>
<dbReference type="PANTHER" id="PTHR21237:SF23">
    <property type="entry name" value="GRPE PROTEIN HOMOLOG, MITOCHONDRIAL"/>
    <property type="match status" value="1"/>
</dbReference>
<evidence type="ECO:0000256" key="4">
    <source>
        <dbReference type="RuleBase" id="RU004478"/>
    </source>
</evidence>
<comment type="subunit">
    <text evidence="3">Homodimer.</text>
</comment>
<dbReference type="GO" id="GO:0000774">
    <property type="term" value="F:adenyl-nucleotide exchange factor activity"/>
    <property type="evidence" value="ECO:0007669"/>
    <property type="project" value="InterPro"/>
</dbReference>
<feature type="region of interest" description="Disordered" evidence="6">
    <location>
        <begin position="1"/>
        <end position="28"/>
    </location>
</feature>
<dbReference type="PRINTS" id="PR00773">
    <property type="entry name" value="GRPEPROTEIN"/>
</dbReference>
<dbReference type="Gene3D" id="2.30.22.10">
    <property type="entry name" value="Head domain of nucleotide exchange factor GrpE"/>
    <property type="match status" value="1"/>
</dbReference>
<comment type="function">
    <text evidence="3">Participates actively in the response to hyperosmotic and heat shock by preventing the aggregation of stress-denatured proteins, in association with DnaK and GrpE. It is the nucleotide exchange factor for DnaK and may function as a thermosensor. Unfolded proteins bind initially to DnaJ; upon interaction with the DnaJ-bound protein, DnaK hydrolyzes its bound ATP, resulting in the formation of a stable complex. GrpE releases ADP from DnaK; ATP binding to DnaK triggers the release of the substrate protein, thus completing the reaction cycle. Several rounds of ATP-dependent interactions between DnaJ, DnaK and GrpE are required for fully efficient folding.</text>
</comment>